<dbReference type="InParanoid" id="E9H497"/>
<dbReference type="PANTHER" id="PTHR48257">
    <property type="match status" value="1"/>
</dbReference>
<evidence type="ECO:0000313" key="2">
    <source>
        <dbReference type="Proteomes" id="UP000000305"/>
    </source>
</evidence>
<gene>
    <name evidence="1" type="ORF">DAPPUDRAFT_325287</name>
</gene>
<protein>
    <submittedName>
        <fullName evidence="1">Uncharacterized protein</fullName>
    </submittedName>
</protein>
<proteinExistence type="predicted"/>
<keyword evidence="2" id="KW-1185">Reference proteome</keyword>
<dbReference type="OMA" id="PNTLERM"/>
<dbReference type="AlphaFoldDB" id="E9H497"/>
<accession>E9H497</accession>
<sequence length="222" mass="26077">MAVNPICGSHSDIRRMKCAMWETNPNTLERMKVRFAYDVYSEEMIATFQLFQKYGAEDFTNEGHVNATINFMKHVNMFYQIHDVCNTIQHIRQRLAIKKHFTKSDDVRLRYLEETLPKYFKNWKDHTVKTKNSQGFLSKETYEALIFTCASTAACVRYLLKERKFKFVLTRRFSTDNIERMFGAIRSMGEETTNAMWLRPLSLLIKSYGLTFATVLLTVTSL</sequence>
<reference evidence="1 2" key="1">
    <citation type="journal article" date="2011" name="Science">
        <title>The ecoresponsive genome of Daphnia pulex.</title>
        <authorList>
            <person name="Colbourne J.K."/>
            <person name="Pfrender M.E."/>
            <person name="Gilbert D."/>
            <person name="Thomas W.K."/>
            <person name="Tucker A."/>
            <person name="Oakley T.H."/>
            <person name="Tokishita S."/>
            <person name="Aerts A."/>
            <person name="Arnold G.J."/>
            <person name="Basu M.K."/>
            <person name="Bauer D.J."/>
            <person name="Caceres C.E."/>
            <person name="Carmel L."/>
            <person name="Casola C."/>
            <person name="Choi J.H."/>
            <person name="Detter J.C."/>
            <person name="Dong Q."/>
            <person name="Dusheyko S."/>
            <person name="Eads B.D."/>
            <person name="Frohlich T."/>
            <person name="Geiler-Samerotte K.A."/>
            <person name="Gerlach D."/>
            <person name="Hatcher P."/>
            <person name="Jogdeo S."/>
            <person name="Krijgsveld J."/>
            <person name="Kriventseva E.V."/>
            <person name="Kultz D."/>
            <person name="Laforsch C."/>
            <person name="Lindquist E."/>
            <person name="Lopez J."/>
            <person name="Manak J.R."/>
            <person name="Muller J."/>
            <person name="Pangilinan J."/>
            <person name="Patwardhan R.P."/>
            <person name="Pitluck S."/>
            <person name="Pritham E.J."/>
            <person name="Rechtsteiner A."/>
            <person name="Rho M."/>
            <person name="Rogozin I.B."/>
            <person name="Sakarya O."/>
            <person name="Salamov A."/>
            <person name="Schaack S."/>
            <person name="Shapiro H."/>
            <person name="Shiga Y."/>
            <person name="Skalitzky C."/>
            <person name="Smith Z."/>
            <person name="Souvorov A."/>
            <person name="Sung W."/>
            <person name="Tang Z."/>
            <person name="Tsuchiya D."/>
            <person name="Tu H."/>
            <person name="Vos H."/>
            <person name="Wang M."/>
            <person name="Wolf Y.I."/>
            <person name="Yamagata H."/>
            <person name="Yamada T."/>
            <person name="Ye Y."/>
            <person name="Shaw J.R."/>
            <person name="Andrews J."/>
            <person name="Crease T.J."/>
            <person name="Tang H."/>
            <person name="Lucas S.M."/>
            <person name="Robertson H.M."/>
            <person name="Bork P."/>
            <person name="Koonin E.V."/>
            <person name="Zdobnov E.M."/>
            <person name="Grigoriev I.V."/>
            <person name="Lynch M."/>
            <person name="Boore J.L."/>
        </authorList>
    </citation>
    <scope>NUCLEOTIDE SEQUENCE [LARGE SCALE GENOMIC DNA]</scope>
</reference>
<name>E9H497_DAPPU</name>
<dbReference type="OrthoDB" id="7698710at2759"/>
<dbReference type="eggNOG" id="ENOG502TCDW">
    <property type="taxonomic scope" value="Eukaryota"/>
</dbReference>
<dbReference type="HOGENOM" id="CLU_1246504_0_0_1"/>
<dbReference type="PhylomeDB" id="E9H497"/>
<dbReference type="EMBL" id="GL732591">
    <property type="protein sequence ID" value="EFX73340.1"/>
    <property type="molecule type" value="Genomic_DNA"/>
</dbReference>
<dbReference type="Proteomes" id="UP000000305">
    <property type="component" value="Unassembled WGS sequence"/>
</dbReference>
<dbReference type="KEGG" id="dpx:DAPPUDRAFT_325287"/>
<dbReference type="PANTHER" id="PTHR48257:SF1">
    <property type="match status" value="1"/>
</dbReference>
<organism evidence="1 2">
    <name type="scientific">Daphnia pulex</name>
    <name type="common">Water flea</name>
    <dbReference type="NCBI Taxonomy" id="6669"/>
    <lineage>
        <taxon>Eukaryota</taxon>
        <taxon>Metazoa</taxon>
        <taxon>Ecdysozoa</taxon>
        <taxon>Arthropoda</taxon>
        <taxon>Crustacea</taxon>
        <taxon>Branchiopoda</taxon>
        <taxon>Diplostraca</taxon>
        <taxon>Cladocera</taxon>
        <taxon>Anomopoda</taxon>
        <taxon>Daphniidae</taxon>
        <taxon>Daphnia</taxon>
    </lineage>
</organism>
<evidence type="ECO:0000313" key="1">
    <source>
        <dbReference type="EMBL" id="EFX73340.1"/>
    </source>
</evidence>